<dbReference type="EMBL" id="JARBHB010000013">
    <property type="protein sequence ID" value="KAJ8870401.1"/>
    <property type="molecule type" value="Genomic_DNA"/>
</dbReference>
<evidence type="ECO:0000313" key="2">
    <source>
        <dbReference type="Proteomes" id="UP001159363"/>
    </source>
</evidence>
<comment type="caution">
    <text evidence="1">The sequence shown here is derived from an EMBL/GenBank/DDBJ whole genome shotgun (WGS) entry which is preliminary data.</text>
</comment>
<keyword evidence="2" id="KW-1185">Reference proteome</keyword>
<gene>
    <name evidence="1" type="ORF">PR048_029422</name>
</gene>
<sequence length="294" mass="34565">MWDVSAKRRLRAFKNVTKNTQNVIFYVFYIDMKVDLETNFFSIFNYSYFFPKLKKKHNEYLRQESQHGVLCNYILSKDFTQSLLDLLLIHKKGIRKSLREITVEKYNEAKAENIKIIPAKFLCTNCWARISELSCATDSNYSAYELSSRTIENVNTACQLLKPRKIIVTSFDVQYVEEGLFVEFDNSDEYSSEYLGKSTTKLVRKYGILPETINRKQKPFSQTISQKVIEFYENDNSRICPGKKYFVSFRTQDGTKIHKQKQLILCNLKELYNKFKFKSVHPSLCVGFSKFAQL</sequence>
<proteinExistence type="predicted"/>
<dbReference type="Proteomes" id="UP001159363">
    <property type="component" value="Chromosome 12"/>
</dbReference>
<reference evidence="1 2" key="1">
    <citation type="submission" date="2023-02" db="EMBL/GenBank/DDBJ databases">
        <title>LHISI_Scaffold_Assembly.</title>
        <authorList>
            <person name="Stuart O.P."/>
            <person name="Cleave R."/>
            <person name="Magrath M.J.L."/>
            <person name="Mikheyev A.S."/>
        </authorList>
    </citation>
    <scope>NUCLEOTIDE SEQUENCE [LARGE SCALE GENOMIC DNA]</scope>
    <source>
        <strain evidence="1">Daus_M_001</strain>
        <tissue evidence="1">Leg muscle</tissue>
    </source>
</reference>
<name>A0ABQ9GFQ1_9NEOP</name>
<accession>A0ABQ9GFQ1</accession>
<organism evidence="1 2">
    <name type="scientific">Dryococelus australis</name>
    <dbReference type="NCBI Taxonomy" id="614101"/>
    <lineage>
        <taxon>Eukaryota</taxon>
        <taxon>Metazoa</taxon>
        <taxon>Ecdysozoa</taxon>
        <taxon>Arthropoda</taxon>
        <taxon>Hexapoda</taxon>
        <taxon>Insecta</taxon>
        <taxon>Pterygota</taxon>
        <taxon>Neoptera</taxon>
        <taxon>Polyneoptera</taxon>
        <taxon>Phasmatodea</taxon>
        <taxon>Verophasmatodea</taxon>
        <taxon>Anareolatae</taxon>
        <taxon>Phasmatidae</taxon>
        <taxon>Eurycanthinae</taxon>
        <taxon>Dryococelus</taxon>
    </lineage>
</organism>
<protein>
    <submittedName>
        <fullName evidence="1">Uncharacterized protein</fullName>
    </submittedName>
</protein>
<evidence type="ECO:0000313" key="1">
    <source>
        <dbReference type="EMBL" id="KAJ8870401.1"/>
    </source>
</evidence>